<sequence>MKVHRLLLQRDGERREERRHDGRVAVDLRNTRWCSDGLEITCDNGEKVRVAFALDCCDREAMGRVATTGGITAEDVQDLMVATVEHRYGQVNRVPEPIEWLTDNGSCYTARNTRAFARGIGLIPRTTPVSSPQSNGMAEAFVRTLKRDYVRVNPRPDAQSVIDQLPGWFTIITRCILTALCAIDLHASSSRKPARLCQAFRGQQHVPVPYCLLPFQRKDRTIKHLEC</sequence>
<dbReference type="InterPro" id="IPR001584">
    <property type="entry name" value="Integrase_cat-core"/>
</dbReference>
<dbReference type="InterPro" id="IPR036397">
    <property type="entry name" value="RNaseH_sf"/>
</dbReference>
<feature type="domain" description="Integrase catalytic" evidence="1">
    <location>
        <begin position="23"/>
        <end position="201"/>
    </location>
</feature>
<evidence type="ECO:0000259" key="1">
    <source>
        <dbReference type="PROSITE" id="PS50994"/>
    </source>
</evidence>
<name>A0A2T5TXG6_9SPHN</name>
<reference evidence="2 3" key="1">
    <citation type="submission" date="2018-04" db="EMBL/GenBank/DDBJ databases">
        <title>Genomic Encyclopedia of Type Strains, Phase III (KMG-III): the genomes of soil and plant-associated and newly described type strains.</title>
        <authorList>
            <person name="Whitman W."/>
        </authorList>
    </citation>
    <scope>NUCLEOTIDE SEQUENCE [LARGE SCALE GENOMIC DNA]</scope>
    <source>
        <strain evidence="2 3">MA-olki</strain>
    </source>
</reference>
<gene>
    <name evidence="2" type="ORF">C8J25_11330</name>
</gene>
<dbReference type="Pfam" id="PF00665">
    <property type="entry name" value="rve"/>
    <property type="match status" value="1"/>
</dbReference>
<dbReference type="AlphaFoldDB" id="A0A2T5TXG6"/>
<dbReference type="SUPFAM" id="SSF53098">
    <property type="entry name" value="Ribonuclease H-like"/>
    <property type="match status" value="1"/>
</dbReference>
<evidence type="ECO:0000313" key="2">
    <source>
        <dbReference type="EMBL" id="PTW43967.1"/>
    </source>
</evidence>
<protein>
    <submittedName>
        <fullName evidence="2">Integrase-like protein</fullName>
    </submittedName>
</protein>
<organism evidence="2 3">
    <name type="scientific">Sphingomonas faeni</name>
    <dbReference type="NCBI Taxonomy" id="185950"/>
    <lineage>
        <taxon>Bacteria</taxon>
        <taxon>Pseudomonadati</taxon>
        <taxon>Pseudomonadota</taxon>
        <taxon>Alphaproteobacteria</taxon>
        <taxon>Sphingomonadales</taxon>
        <taxon>Sphingomonadaceae</taxon>
        <taxon>Sphingomonas</taxon>
    </lineage>
</organism>
<dbReference type="PROSITE" id="PS50994">
    <property type="entry name" value="INTEGRASE"/>
    <property type="match status" value="1"/>
</dbReference>
<dbReference type="Proteomes" id="UP000244013">
    <property type="component" value="Unassembled WGS sequence"/>
</dbReference>
<dbReference type="GO" id="GO:0015074">
    <property type="term" value="P:DNA integration"/>
    <property type="evidence" value="ECO:0007669"/>
    <property type="project" value="InterPro"/>
</dbReference>
<dbReference type="Gene3D" id="3.30.420.10">
    <property type="entry name" value="Ribonuclease H-like superfamily/Ribonuclease H"/>
    <property type="match status" value="1"/>
</dbReference>
<accession>A0A2T5TXG6</accession>
<dbReference type="GO" id="GO:0003676">
    <property type="term" value="F:nucleic acid binding"/>
    <property type="evidence" value="ECO:0007669"/>
    <property type="project" value="InterPro"/>
</dbReference>
<dbReference type="EMBL" id="QAYE01000013">
    <property type="protein sequence ID" value="PTW43967.1"/>
    <property type="molecule type" value="Genomic_DNA"/>
</dbReference>
<proteinExistence type="predicted"/>
<evidence type="ECO:0000313" key="3">
    <source>
        <dbReference type="Proteomes" id="UP000244013"/>
    </source>
</evidence>
<comment type="caution">
    <text evidence="2">The sequence shown here is derived from an EMBL/GenBank/DDBJ whole genome shotgun (WGS) entry which is preliminary data.</text>
</comment>
<dbReference type="InterPro" id="IPR012337">
    <property type="entry name" value="RNaseH-like_sf"/>
</dbReference>